<dbReference type="PANTHER" id="PTHR36801">
    <property type="entry name" value="OS06G0150200 PROTEIN"/>
    <property type="match status" value="1"/>
</dbReference>
<feature type="transmembrane region" description="Helical" evidence="1">
    <location>
        <begin position="12"/>
        <end position="36"/>
    </location>
</feature>
<keyword evidence="1" id="KW-1133">Transmembrane helix</keyword>
<reference evidence="2" key="1">
    <citation type="journal article" date="2022" name="Front. Genet.">
        <title>Chromosome-Scale Assembly of the Dendrobium nobile Genome Provides Insights Into the Molecular Mechanism of the Biosynthesis of the Medicinal Active Ingredient of Dendrobium.</title>
        <authorList>
            <person name="Xu Q."/>
            <person name="Niu S.-C."/>
            <person name="Li K.-L."/>
            <person name="Zheng P.-J."/>
            <person name="Zhang X.-J."/>
            <person name="Jia Y."/>
            <person name="Liu Y."/>
            <person name="Niu Y.-X."/>
            <person name="Yu L.-H."/>
            <person name="Chen D.-F."/>
            <person name="Zhang G.-Q."/>
        </authorList>
    </citation>
    <scope>NUCLEOTIDE SEQUENCE</scope>
    <source>
        <tissue evidence="2">Leaf</tissue>
    </source>
</reference>
<evidence type="ECO:0000313" key="3">
    <source>
        <dbReference type="Proteomes" id="UP000829196"/>
    </source>
</evidence>
<dbReference type="Proteomes" id="UP000829196">
    <property type="component" value="Unassembled WGS sequence"/>
</dbReference>
<evidence type="ECO:0000256" key="1">
    <source>
        <dbReference type="SAM" id="Phobius"/>
    </source>
</evidence>
<sequence length="199" mass="22359">MDRELPSSPEIHLITFHAFFITSILASLAILAAICASCHRKPKKTRPLGEVTTSLGPTLNTDTMVAPAAASIEVDERHPDEEEEKITELEGKIHRPTPSAEMSKSKRRLSISSSIALQGRLSRIKTGRSAKKRDEEEILWMKTIIMGERNKVPPWEEEEEEGLENYVSGSCRRNYRPRSLPVSPLKWVAGDEVRLTTEV</sequence>
<dbReference type="EMBL" id="JAGYWB010000018">
    <property type="protein sequence ID" value="KAI0491963.1"/>
    <property type="molecule type" value="Genomic_DNA"/>
</dbReference>
<name>A0A8T3A789_DENNO</name>
<dbReference type="OrthoDB" id="1703859at2759"/>
<accession>A0A8T3A789</accession>
<dbReference type="PANTHER" id="PTHR36801:SF3">
    <property type="entry name" value="OS06G0150300 PROTEIN"/>
    <property type="match status" value="1"/>
</dbReference>
<proteinExistence type="predicted"/>
<comment type="caution">
    <text evidence="2">The sequence shown here is derived from an EMBL/GenBank/DDBJ whole genome shotgun (WGS) entry which is preliminary data.</text>
</comment>
<keyword evidence="1" id="KW-0812">Transmembrane</keyword>
<gene>
    <name evidence="2" type="ORF">KFK09_026226</name>
</gene>
<keyword evidence="3" id="KW-1185">Reference proteome</keyword>
<organism evidence="2 3">
    <name type="scientific">Dendrobium nobile</name>
    <name type="common">Orchid</name>
    <dbReference type="NCBI Taxonomy" id="94219"/>
    <lineage>
        <taxon>Eukaryota</taxon>
        <taxon>Viridiplantae</taxon>
        <taxon>Streptophyta</taxon>
        <taxon>Embryophyta</taxon>
        <taxon>Tracheophyta</taxon>
        <taxon>Spermatophyta</taxon>
        <taxon>Magnoliopsida</taxon>
        <taxon>Liliopsida</taxon>
        <taxon>Asparagales</taxon>
        <taxon>Orchidaceae</taxon>
        <taxon>Epidendroideae</taxon>
        <taxon>Malaxideae</taxon>
        <taxon>Dendrobiinae</taxon>
        <taxon>Dendrobium</taxon>
    </lineage>
</organism>
<keyword evidence="1" id="KW-0472">Membrane</keyword>
<protein>
    <submittedName>
        <fullName evidence="2">Uncharacterized protein</fullName>
    </submittedName>
</protein>
<evidence type="ECO:0000313" key="2">
    <source>
        <dbReference type="EMBL" id="KAI0491963.1"/>
    </source>
</evidence>
<dbReference type="AlphaFoldDB" id="A0A8T3A789"/>